<dbReference type="PhylomeDB" id="A0A0G4FU34"/>
<evidence type="ECO:0000256" key="1">
    <source>
        <dbReference type="SAM" id="MobiDB-lite"/>
    </source>
</evidence>
<dbReference type="AlphaFoldDB" id="A0A0G4FU34"/>
<organism evidence="3 4">
    <name type="scientific">Vitrella brassicaformis (strain CCMP3155)</name>
    <dbReference type="NCBI Taxonomy" id="1169540"/>
    <lineage>
        <taxon>Eukaryota</taxon>
        <taxon>Sar</taxon>
        <taxon>Alveolata</taxon>
        <taxon>Colpodellida</taxon>
        <taxon>Vitrellaceae</taxon>
        <taxon>Vitrella</taxon>
    </lineage>
</organism>
<dbReference type="EMBL" id="CDMY01000497">
    <property type="protein sequence ID" value="CEM17806.1"/>
    <property type="molecule type" value="Genomic_DNA"/>
</dbReference>
<evidence type="ECO:0000313" key="4">
    <source>
        <dbReference type="Proteomes" id="UP000041254"/>
    </source>
</evidence>
<keyword evidence="2" id="KW-1133">Transmembrane helix</keyword>
<gene>
    <name evidence="3" type="ORF">Vbra_16124</name>
</gene>
<dbReference type="VEuPathDB" id="CryptoDB:Vbra_16124"/>
<sequence>MAASSSDAQPGGGGAGGESDEERQRRAERERSFWGNAPPGLLSIVIAFLPIHLLMQLQLPPLTWQLTARKQHHLTVSAADEDERSFWQRTTIDLVKEWATYLRQLTCVVLCYPLGFPSWCFDVFVAIIEGHIAGRREANLGGETLETIAIEGLQRTGTARRARTDPLLPAPLDPLPTLDALTTIAGLTHQHEVVADRHWLVPSFAVVGQEGWDADRLGRLISSSRSLRCVDGSFKGEEWADVFERIPAAPVGQQGPLAQLEGIGTINIDDGDHRAGIDRLQEVLIARGCRRSLKQLHVVFEEHFYIDRPSIPVLQAVNRLVTTCCRQDAPLTLTPAGPFYFGLDIFYHGEFPDHPSPSFKTMIQQLAERATKVKYILSQQDLTDNLDSPSPSAIDVASSLSFDKATMVVVQDAPDFVPPGNTPSPHPAIITFLQPFSTQATVLGVWSDLGLGGAAGRLLADKMPKELTRVGFDPRMSGAEEKVGVLTGLGREREVGTVSVWGIGVDQLVGAANELPTIRELSFELTLPDGVQDAGSFVRTSLSSMISCIRGLRSVRLEVDDATAEQHGIASIEASLPDGANNVIEGFTIRHEHRRPDFVVVTAVRNA</sequence>
<keyword evidence="2" id="KW-0812">Transmembrane</keyword>
<reference evidence="3 4" key="1">
    <citation type="submission" date="2014-11" db="EMBL/GenBank/DDBJ databases">
        <authorList>
            <person name="Zhu J."/>
            <person name="Qi W."/>
            <person name="Song R."/>
        </authorList>
    </citation>
    <scope>NUCLEOTIDE SEQUENCE [LARGE SCALE GENOMIC DNA]</scope>
</reference>
<feature type="transmembrane region" description="Helical" evidence="2">
    <location>
        <begin position="33"/>
        <end position="55"/>
    </location>
</feature>
<dbReference type="Proteomes" id="UP000041254">
    <property type="component" value="Unassembled WGS sequence"/>
</dbReference>
<keyword evidence="2" id="KW-0472">Membrane</keyword>
<protein>
    <submittedName>
        <fullName evidence="3">Uncharacterized protein</fullName>
    </submittedName>
</protein>
<proteinExistence type="predicted"/>
<accession>A0A0G4FU34</accession>
<keyword evidence="4" id="KW-1185">Reference proteome</keyword>
<evidence type="ECO:0000256" key="2">
    <source>
        <dbReference type="SAM" id="Phobius"/>
    </source>
</evidence>
<feature type="region of interest" description="Disordered" evidence="1">
    <location>
        <begin position="1"/>
        <end position="30"/>
    </location>
</feature>
<name>A0A0G4FU34_VITBC</name>
<evidence type="ECO:0000313" key="3">
    <source>
        <dbReference type="EMBL" id="CEM17806.1"/>
    </source>
</evidence>
<dbReference type="InParanoid" id="A0A0G4FU34"/>